<dbReference type="PANTHER" id="PTHR47331">
    <property type="entry name" value="PHD-TYPE DOMAIN-CONTAINING PROTEIN"/>
    <property type="match status" value="1"/>
</dbReference>
<dbReference type="Pfam" id="PF05585">
    <property type="entry name" value="DUF1758"/>
    <property type="match status" value="1"/>
</dbReference>
<evidence type="ECO:0000313" key="3">
    <source>
        <dbReference type="RefSeq" id="XP_065652670.1"/>
    </source>
</evidence>
<name>A0ABM4BU37_HYDVU</name>
<dbReference type="PANTHER" id="PTHR47331:SF5">
    <property type="entry name" value="RIBONUCLEASE H"/>
    <property type="match status" value="1"/>
</dbReference>
<gene>
    <name evidence="3" type="primary">LOC136079925</name>
</gene>
<dbReference type="Pfam" id="PF03564">
    <property type="entry name" value="DUF1759"/>
    <property type="match status" value="1"/>
</dbReference>
<protein>
    <submittedName>
        <fullName evidence="3">Uncharacterized protein LOC136079925</fullName>
    </submittedName>
</protein>
<feature type="domain" description="DUF1758" evidence="1">
    <location>
        <begin position="434"/>
        <end position="582"/>
    </location>
</feature>
<dbReference type="Gene3D" id="2.40.70.10">
    <property type="entry name" value="Acid Proteases"/>
    <property type="match status" value="1"/>
</dbReference>
<accession>A0ABM4BU37</accession>
<dbReference type="InterPro" id="IPR005312">
    <property type="entry name" value="DUF1759"/>
</dbReference>
<sequence>MAAILSRKVARRKALRSIFQKNVVEISQALEDPETSQSRFIASKNSLSDSYTNLNNIDEEIVNILDPNEVEEDVLASVEITAPFHNILSELNIRLESVKLGFENNSEQSSKNKISCRLPKIELPVFKGNFLEWQTFWDQFNVAIHSNDDLNDIDRFNYLKKYLGGQALTTICGLTLSSENYREAVSLLTEQYGNPQVLISAHMDSLLKLVKVKNSDNVDGLRKLYNDIEASVRNLKSLKVETNTYGSLLIPILKDKLPDDLVLLISRKFGGEVWTIDLLLKYFREELNSKECCLTNNKNIEYRKNINHNFKNNKKKAYANSFEKDNQIKGKFNYPCVYCSENHSPWECKNITNFSTRREILKKQGRCFNCLRTNHILKNCQANYICSKCKGKHHISLCEQENSFVGHATQHFSTILLQTAKANISAVSEKKFLKARILFDSGSQRSYISENIQKRLNLKIIRKEKIIIKTFGKDNEQTLQLLNVVQLKVKHKYSDHCIYMEALCVPIICSPLQRQNVSLAGSQFKQIAKLSLADHDDGSLNFHVDILVGIDFYHSFMPGRIIRSTRGSLVASNTVLGWVLSGPIPQKNNTQKATESSFMSHSMH</sequence>
<evidence type="ECO:0000313" key="2">
    <source>
        <dbReference type="Proteomes" id="UP001652625"/>
    </source>
</evidence>
<dbReference type="InterPro" id="IPR021109">
    <property type="entry name" value="Peptidase_aspartic_dom_sf"/>
</dbReference>
<dbReference type="Proteomes" id="UP001652625">
    <property type="component" value="Chromosome 05"/>
</dbReference>
<organism evidence="2 3">
    <name type="scientific">Hydra vulgaris</name>
    <name type="common">Hydra</name>
    <name type="synonym">Hydra attenuata</name>
    <dbReference type="NCBI Taxonomy" id="6087"/>
    <lineage>
        <taxon>Eukaryota</taxon>
        <taxon>Metazoa</taxon>
        <taxon>Cnidaria</taxon>
        <taxon>Hydrozoa</taxon>
        <taxon>Hydroidolina</taxon>
        <taxon>Anthoathecata</taxon>
        <taxon>Aplanulata</taxon>
        <taxon>Hydridae</taxon>
        <taxon>Hydra</taxon>
    </lineage>
</organism>
<proteinExistence type="predicted"/>
<reference evidence="3" key="1">
    <citation type="submission" date="2025-08" db="UniProtKB">
        <authorList>
            <consortium name="RefSeq"/>
        </authorList>
    </citation>
    <scope>IDENTIFICATION</scope>
</reference>
<dbReference type="RefSeq" id="XP_065652670.1">
    <property type="nucleotide sequence ID" value="XM_065796598.1"/>
</dbReference>
<dbReference type="GeneID" id="136079925"/>
<keyword evidence="2" id="KW-1185">Reference proteome</keyword>
<evidence type="ECO:0000259" key="1">
    <source>
        <dbReference type="Pfam" id="PF05585"/>
    </source>
</evidence>
<dbReference type="InterPro" id="IPR008737">
    <property type="entry name" value="DUF1758"/>
</dbReference>